<reference evidence="2" key="1">
    <citation type="submission" date="2019-06" db="EMBL/GenBank/DDBJ databases">
        <title>Genomics analysis of Aphanomyces spp. identifies a new class of oomycete effector associated with host adaptation.</title>
        <authorList>
            <person name="Gaulin E."/>
        </authorList>
    </citation>
    <scope>NUCLEOTIDE SEQUENCE</scope>
    <source>
        <strain evidence="2">CBS 578.67</strain>
    </source>
</reference>
<evidence type="ECO:0008006" key="3">
    <source>
        <dbReference type="Google" id="ProtNLM"/>
    </source>
</evidence>
<feature type="transmembrane region" description="Helical" evidence="1">
    <location>
        <begin position="6"/>
        <end position="24"/>
    </location>
</feature>
<keyword evidence="1" id="KW-0812">Transmembrane</keyword>
<keyword evidence="1" id="KW-1133">Transmembrane helix</keyword>
<accession>A0A6A4Z9K6</accession>
<evidence type="ECO:0000313" key="2">
    <source>
        <dbReference type="EMBL" id="KAF0711867.1"/>
    </source>
</evidence>
<keyword evidence="1" id="KW-0472">Membrane</keyword>
<proteinExistence type="predicted"/>
<feature type="transmembrane region" description="Helical" evidence="1">
    <location>
        <begin position="135"/>
        <end position="153"/>
    </location>
</feature>
<feature type="transmembrane region" description="Helical" evidence="1">
    <location>
        <begin position="86"/>
        <end position="108"/>
    </location>
</feature>
<gene>
    <name evidence="2" type="ORF">As57867_004996</name>
</gene>
<feature type="non-terminal residue" evidence="2">
    <location>
        <position position="222"/>
    </location>
</feature>
<feature type="transmembrane region" description="Helical" evidence="1">
    <location>
        <begin position="45"/>
        <end position="66"/>
    </location>
</feature>
<evidence type="ECO:0000256" key="1">
    <source>
        <dbReference type="SAM" id="Phobius"/>
    </source>
</evidence>
<sequence length="222" mass="24489">MDTSTQAVYAVVSGFVVAAAMGLLGACAVRHARNALGHARPLQMLFLRLEIIFALFLALFYLHVLYATNLSAIQPLVHFCFPLLEGLALFCFFNMMVLLVGGTAAAVARMDPTKEKKASWLTSPYKKSLDAYRQLLVLFLSTKPILGAVDGWAVSHLTDSTNTSKATHRTVHYILVVVLNLLTVATFAGVLRTFFLLKRHIAQSFNLTLKFAVVKSMFYIST</sequence>
<name>A0A6A4Z9K6_9STRA</name>
<dbReference type="AlphaFoldDB" id="A0A6A4Z9K6"/>
<comment type="caution">
    <text evidence="2">The sequence shown here is derived from an EMBL/GenBank/DDBJ whole genome shotgun (WGS) entry which is preliminary data.</text>
</comment>
<protein>
    <recommendedName>
        <fullName evidence="3">THH1/TOM1/TOM3 domain-containing protein</fullName>
    </recommendedName>
</protein>
<feature type="transmembrane region" description="Helical" evidence="1">
    <location>
        <begin position="173"/>
        <end position="197"/>
    </location>
</feature>
<organism evidence="2">
    <name type="scientific">Aphanomyces stellatus</name>
    <dbReference type="NCBI Taxonomy" id="120398"/>
    <lineage>
        <taxon>Eukaryota</taxon>
        <taxon>Sar</taxon>
        <taxon>Stramenopiles</taxon>
        <taxon>Oomycota</taxon>
        <taxon>Saprolegniomycetes</taxon>
        <taxon>Saprolegniales</taxon>
        <taxon>Verrucalvaceae</taxon>
        <taxon>Aphanomyces</taxon>
    </lineage>
</organism>
<dbReference type="EMBL" id="VJMH01001491">
    <property type="protein sequence ID" value="KAF0711867.1"/>
    <property type="molecule type" value="Genomic_DNA"/>
</dbReference>